<dbReference type="AlphaFoldDB" id="A0A7G8PUA7"/>
<proteinExistence type="predicted"/>
<evidence type="ECO:0000313" key="4">
    <source>
        <dbReference type="EMBL" id="QNJ97923.1"/>
    </source>
</evidence>
<name>A0A7G8PUA7_9FLAO</name>
<evidence type="ECO:0000259" key="3">
    <source>
        <dbReference type="PROSITE" id="PS50977"/>
    </source>
</evidence>
<gene>
    <name evidence="4" type="ORF">ALE3EI_1361</name>
</gene>
<feature type="DNA-binding region" description="H-T-H motif" evidence="2">
    <location>
        <begin position="90"/>
        <end position="109"/>
    </location>
</feature>
<dbReference type="Proteomes" id="UP000515514">
    <property type="component" value="Chromosome"/>
</dbReference>
<dbReference type="InterPro" id="IPR041490">
    <property type="entry name" value="KstR2_TetR_C"/>
</dbReference>
<accession>A0A7G8PUA7</accession>
<reference evidence="4 5" key="1">
    <citation type="submission" date="2020-04" db="EMBL/GenBank/DDBJ databases">
        <title>Genome sequence of Altibacter aquimarinus strain ALE3EI.</title>
        <authorList>
            <person name="Oh H.-M."/>
            <person name="Jang D."/>
        </authorList>
    </citation>
    <scope>NUCLEOTIDE SEQUENCE [LARGE SCALE GENOMIC DNA]</scope>
    <source>
        <strain evidence="4 5">ALE3EI</strain>
    </source>
</reference>
<dbReference type="SUPFAM" id="SSF46689">
    <property type="entry name" value="Homeodomain-like"/>
    <property type="match status" value="1"/>
</dbReference>
<sequence length="252" mass="28739">MLDLAVLLHSYANSTRPGHGRFLSQSFSGNPIKQKGLGRDVKPKNNQQFGARGRLVNLVSCISMKTLTRKEEIIEVASQLFKEKGYNAVSMRDIALAMGIKAASLYNHISGKQELLSTLILRVAREFTLGMNSVMQSSESPLKKIERIIELHIDITVNYSEGLAALNNDWMHLENEDLESFVRMREDYEENFRQIIKQGIELGEIKSYHPEVILFSILSTLRTLYLWYQKRGKLDVNLLKREMVAVLIQGII</sequence>
<dbReference type="PROSITE" id="PS50977">
    <property type="entry name" value="HTH_TETR_2"/>
    <property type="match status" value="1"/>
</dbReference>
<keyword evidence="1 2" id="KW-0238">DNA-binding</keyword>
<dbReference type="Gene3D" id="1.10.357.10">
    <property type="entry name" value="Tetracycline Repressor, domain 2"/>
    <property type="match status" value="1"/>
</dbReference>
<dbReference type="PANTHER" id="PTHR43479:SF11">
    <property type="entry name" value="ACREF_ENVCD OPERON REPRESSOR-RELATED"/>
    <property type="match status" value="1"/>
</dbReference>
<dbReference type="InterPro" id="IPR001647">
    <property type="entry name" value="HTH_TetR"/>
</dbReference>
<dbReference type="SUPFAM" id="SSF48498">
    <property type="entry name" value="Tetracyclin repressor-like, C-terminal domain"/>
    <property type="match status" value="1"/>
</dbReference>
<dbReference type="GO" id="GO:0003677">
    <property type="term" value="F:DNA binding"/>
    <property type="evidence" value="ECO:0007669"/>
    <property type="project" value="UniProtKB-UniRule"/>
</dbReference>
<evidence type="ECO:0000256" key="2">
    <source>
        <dbReference type="PROSITE-ProRule" id="PRU00335"/>
    </source>
</evidence>
<dbReference type="EMBL" id="CP052909">
    <property type="protein sequence ID" value="QNJ97923.1"/>
    <property type="molecule type" value="Genomic_DNA"/>
</dbReference>
<dbReference type="PRINTS" id="PR00455">
    <property type="entry name" value="HTHTETR"/>
</dbReference>
<evidence type="ECO:0000313" key="5">
    <source>
        <dbReference type="Proteomes" id="UP000515514"/>
    </source>
</evidence>
<organism evidence="4 5">
    <name type="scientific">Constantimarinum furrinae</name>
    <dbReference type="NCBI Taxonomy" id="2562285"/>
    <lineage>
        <taxon>Bacteria</taxon>
        <taxon>Pseudomonadati</taxon>
        <taxon>Bacteroidota</taxon>
        <taxon>Flavobacteriia</taxon>
        <taxon>Flavobacteriales</taxon>
        <taxon>Flavobacteriaceae</taxon>
        <taxon>Altibacter/Constantimarinum group</taxon>
        <taxon>Constantimarinum</taxon>
    </lineage>
</organism>
<dbReference type="Gene3D" id="1.10.10.60">
    <property type="entry name" value="Homeodomain-like"/>
    <property type="match status" value="1"/>
</dbReference>
<dbReference type="PANTHER" id="PTHR43479">
    <property type="entry name" value="ACREF/ENVCD OPERON REPRESSOR-RELATED"/>
    <property type="match status" value="1"/>
</dbReference>
<protein>
    <submittedName>
        <fullName evidence="4">Transcriptional regulator</fullName>
    </submittedName>
</protein>
<dbReference type="KEGG" id="alti:ALE3EI_1361"/>
<dbReference type="Pfam" id="PF17932">
    <property type="entry name" value="TetR_C_24"/>
    <property type="match status" value="1"/>
</dbReference>
<dbReference type="InterPro" id="IPR009057">
    <property type="entry name" value="Homeodomain-like_sf"/>
</dbReference>
<evidence type="ECO:0000256" key="1">
    <source>
        <dbReference type="ARBA" id="ARBA00023125"/>
    </source>
</evidence>
<feature type="domain" description="HTH tetR-type" evidence="3">
    <location>
        <begin position="67"/>
        <end position="127"/>
    </location>
</feature>
<keyword evidence="5" id="KW-1185">Reference proteome</keyword>
<dbReference type="InterPro" id="IPR050624">
    <property type="entry name" value="HTH-type_Tx_Regulator"/>
</dbReference>
<dbReference type="InterPro" id="IPR036271">
    <property type="entry name" value="Tet_transcr_reg_TetR-rel_C_sf"/>
</dbReference>
<dbReference type="Pfam" id="PF00440">
    <property type="entry name" value="TetR_N"/>
    <property type="match status" value="1"/>
</dbReference>